<sequence length="169" mass="19195">MLVPLIKKCPEMSLHRIGRQPCGLLTVVGHYLSELVRLGLWPLSRIVEQTNINTIASQIQHFENFDETSHEDEEDGWGGRTPQFGTRKNRARKKQVEYVVLREGCSIPEIDCKKLLQDATRVASEAQQGLCLNCIKNGRVTTEEGNCQARCQWDCQMQQTKESTQIAIP</sequence>
<comment type="caution">
    <text evidence="1">The sequence shown here is derived from an EMBL/GenBank/DDBJ whole genome shotgun (WGS) entry which is preliminary data.</text>
</comment>
<evidence type="ECO:0000313" key="2">
    <source>
        <dbReference type="Proteomes" id="UP001590951"/>
    </source>
</evidence>
<accession>A0ABR4B3S2</accession>
<dbReference type="Proteomes" id="UP001590951">
    <property type="component" value="Unassembled WGS sequence"/>
</dbReference>
<organism evidence="1 2">
    <name type="scientific">Lepraria finkii</name>
    <dbReference type="NCBI Taxonomy" id="1340010"/>
    <lineage>
        <taxon>Eukaryota</taxon>
        <taxon>Fungi</taxon>
        <taxon>Dikarya</taxon>
        <taxon>Ascomycota</taxon>
        <taxon>Pezizomycotina</taxon>
        <taxon>Lecanoromycetes</taxon>
        <taxon>OSLEUM clade</taxon>
        <taxon>Lecanoromycetidae</taxon>
        <taxon>Lecanorales</taxon>
        <taxon>Lecanorineae</taxon>
        <taxon>Stereocaulaceae</taxon>
        <taxon>Lepraria</taxon>
    </lineage>
</organism>
<dbReference type="EMBL" id="JBHFEH010000028">
    <property type="protein sequence ID" value="KAL2052230.1"/>
    <property type="molecule type" value="Genomic_DNA"/>
</dbReference>
<proteinExistence type="predicted"/>
<name>A0ABR4B3S2_9LECA</name>
<keyword evidence="2" id="KW-1185">Reference proteome</keyword>
<reference evidence="1 2" key="1">
    <citation type="submission" date="2024-09" db="EMBL/GenBank/DDBJ databases">
        <title>Rethinking Asexuality: The Enigmatic Case of Functional Sexual Genes in Lepraria (Stereocaulaceae).</title>
        <authorList>
            <person name="Doellman M."/>
            <person name="Sun Y."/>
            <person name="Barcenas-Pena A."/>
            <person name="Lumbsch H.T."/>
            <person name="Grewe F."/>
        </authorList>
    </citation>
    <scope>NUCLEOTIDE SEQUENCE [LARGE SCALE GENOMIC DNA]</scope>
    <source>
        <strain evidence="1 2">Grewe 0041</strain>
    </source>
</reference>
<protein>
    <submittedName>
        <fullName evidence="1">Uncharacterized protein</fullName>
    </submittedName>
</protein>
<evidence type="ECO:0000313" key="1">
    <source>
        <dbReference type="EMBL" id="KAL2052230.1"/>
    </source>
</evidence>
<gene>
    <name evidence="1" type="ORF">ABVK25_007389</name>
</gene>